<dbReference type="RefSeq" id="WP_332287540.1">
    <property type="nucleotide sequence ID" value="NZ_JAZIBG010000009.1"/>
</dbReference>
<dbReference type="AlphaFoldDB" id="A0AAW9PYN8"/>
<gene>
    <name evidence="2" type="ORF">V4F39_01880</name>
</gene>
<organism evidence="2 3">
    <name type="scientific">Aquincola agrisoli</name>
    <dbReference type="NCBI Taxonomy" id="3119538"/>
    <lineage>
        <taxon>Bacteria</taxon>
        <taxon>Pseudomonadati</taxon>
        <taxon>Pseudomonadota</taxon>
        <taxon>Betaproteobacteria</taxon>
        <taxon>Burkholderiales</taxon>
        <taxon>Sphaerotilaceae</taxon>
        <taxon>Aquincola</taxon>
    </lineage>
</organism>
<feature type="region of interest" description="Disordered" evidence="1">
    <location>
        <begin position="1"/>
        <end position="34"/>
    </location>
</feature>
<sequence>SSRTDTIPTALVRPRSTSDSKQLASANSGALQNDRIEKDEQVGCVDRNDDGSPKLVQCAALFCTYPAAATKAALARVTLARMSVALAVQMNYIVVRLVGMAHSK</sequence>
<protein>
    <submittedName>
        <fullName evidence="2">Uncharacterized protein</fullName>
    </submittedName>
</protein>
<keyword evidence="3" id="KW-1185">Reference proteome</keyword>
<dbReference type="EMBL" id="JAZIBG010000009">
    <property type="protein sequence ID" value="MEF7612641.1"/>
    <property type="molecule type" value="Genomic_DNA"/>
</dbReference>
<feature type="non-terminal residue" evidence="2">
    <location>
        <position position="1"/>
    </location>
</feature>
<comment type="caution">
    <text evidence="2">The sequence shown here is derived from an EMBL/GenBank/DDBJ whole genome shotgun (WGS) entry which is preliminary data.</text>
</comment>
<proteinExistence type="predicted"/>
<evidence type="ECO:0000313" key="2">
    <source>
        <dbReference type="EMBL" id="MEF7612641.1"/>
    </source>
</evidence>
<evidence type="ECO:0000313" key="3">
    <source>
        <dbReference type="Proteomes" id="UP001336250"/>
    </source>
</evidence>
<evidence type="ECO:0000256" key="1">
    <source>
        <dbReference type="SAM" id="MobiDB-lite"/>
    </source>
</evidence>
<reference evidence="2 3" key="1">
    <citation type="submission" date="2024-02" db="EMBL/GenBank/DDBJ databases">
        <title>Genome sequence of Aquincola sp. MAHUQ-54.</title>
        <authorList>
            <person name="Huq M.A."/>
        </authorList>
    </citation>
    <scope>NUCLEOTIDE SEQUENCE [LARGE SCALE GENOMIC DNA]</scope>
    <source>
        <strain evidence="2 3">MAHUQ-54</strain>
    </source>
</reference>
<feature type="compositionally biased region" description="Polar residues" evidence="1">
    <location>
        <begin position="15"/>
        <end position="31"/>
    </location>
</feature>
<accession>A0AAW9PYN8</accession>
<name>A0AAW9PYN8_9BURK</name>
<dbReference type="Proteomes" id="UP001336250">
    <property type="component" value="Unassembled WGS sequence"/>
</dbReference>